<sequence>MNQSIEVIDFRLKPSIDDLRKERPSVRSHRDAAEKERTSRQRQHHLALACKPKALDSVGEEARVNICSHNGLQETGVERTRGGDICGGRQEGGSRGAATA</sequence>
<evidence type="ECO:0000313" key="3">
    <source>
        <dbReference type="Proteomes" id="UP000639772"/>
    </source>
</evidence>
<reference evidence="2 3" key="1">
    <citation type="journal article" date="2020" name="Nat. Food">
        <title>A phased Vanilla planifolia genome enables genetic improvement of flavour and production.</title>
        <authorList>
            <person name="Hasing T."/>
            <person name="Tang H."/>
            <person name="Brym M."/>
            <person name="Khazi F."/>
            <person name="Huang T."/>
            <person name="Chambers A.H."/>
        </authorList>
    </citation>
    <scope>NUCLEOTIDE SEQUENCE [LARGE SCALE GENOMIC DNA]</scope>
    <source>
        <tissue evidence="2">Leaf</tissue>
    </source>
</reference>
<name>A0A835PB64_VANPL</name>
<gene>
    <name evidence="2" type="ORF">HPP92_026760</name>
</gene>
<feature type="compositionally biased region" description="Gly residues" evidence="1">
    <location>
        <begin position="84"/>
        <end position="100"/>
    </location>
</feature>
<evidence type="ECO:0000256" key="1">
    <source>
        <dbReference type="SAM" id="MobiDB-lite"/>
    </source>
</evidence>
<proteinExistence type="predicted"/>
<organism evidence="2 3">
    <name type="scientific">Vanilla planifolia</name>
    <name type="common">Vanilla</name>
    <dbReference type="NCBI Taxonomy" id="51239"/>
    <lineage>
        <taxon>Eukaryota</taxon>
        <taxon>Viridiplantae</taxon>
        <taxon>Streptophyta</taxon>
        <taxon>Embryophyta</taxon>
        <taxon>Tracheophyta</taxon>
        <taxon>Spermatophyta</taxon>
        <taxon>Magnoliopsida</taxon>
        <taxon>Liliopsida</taxon>
        <taxon>Asparagales</taxon>
        <taxon>Orchidaceae</taxon>
        <taxon>Vanilloideae</taxon>
        <taxon>Vanilleae</taxon>
        <taxon>Vanilla</taxon>
    </lineage>
</organism>
<feature type="region of interest" description="Disordered" evidence="1">
    <location>
        <begin position="77"/>
        <end position="100"/>
    </location>
</feature>
<evidence type="ECO:0000313" key="2">
    <source>
        <dbReference type="EMBL" id="KAG0450440.1"/>
    </source>
</evidence>
<accession>A0A835PB64</accession>
<feature type="compositionally biased region" description="Basic and acidic residues" evidence="1">
    <location>
        <begin position="19"/>
        <end position="39"/>
    </location>
</feature>
<comment type="caution">
    <text evidence="2">The sequence shown here is derived from an EMBL/GenBank/DDBJ whole genome shotgun (WGS) entry which is preliminary data.</text>
</comment>
<dbReference type="AlphaFoldDB" id="A0A835PB64"/>
<feature type="region of interest" description="Disordered" evidence="1">
    <location>
        <begin position="19"/>
        <end position="45"/>
    </location>
</feature>
<dbReference type="Proteomes" id="UP000639772">
    <property type="component" value="Unassembled WGS sequence"/>
</dbReference>
<dbReference type="EMBL" id="JADCNM010000124">
    <property type="protein sequence ID" value="KAG0450440.1"/>
    <property type="molecule type" value="Genomic_DNA"/>
</dbReference>
<protein>
    <submittedName>
        <fullName evidence="2">Uncharacterized protein</fullName>
    </submittedName>
</protein>